<feature type="domain" description="Coenzyme Q-binding protein COQ10 START" evidence="2">
    <location>
        <begin position="6"/>
        <end position="58"/>
    </location>
</feature>
<dbReference type="SUPFAM" id="SSF55961">
    <property type="entry name" value="Bet v1-like"/>
    <property type="match status" value="1"/>
</dbReference>
<name>A0AAW6RI91_9BURK</name>
<sequence length="68" mass="7675">MAGLVRPFRHLRGRWEFVETDDGGCEVRYSMDFEVPLLLAPILGGLMSHMSNTMVDAFARRAEQVYGA</sequence>
<protein>
    <submittedName>
        <fullName evidence="3">SRPBCC family protein</fullName>
    </submittedName>
</protein>
<evidence type="ECO:0000313" key="3">
    <source>
        <dbReference type="EMBL" id="MDG9700078.1"/>
    </source>
</evidence>
<dbReference type="RefSeq" id="WP_279524869.1">
    <property type="nucleotide sequence ID" value="NZ_JARVII010000023.1"/>
</dbReference>
<proteinExistence type="inferred from homology"/>
<comment type="similarity">
    <text evidence="1">Belongs to the ribosome association toxin RatA family.</text>
</comment>
<gene>
    <name evidence="3" type="ORF">QB898_10220</name>
</gene>
<comment type="caution">
    <text evidence="3">The sequence shown here is derived from an EMBL/GenBank/DDBJ whole genome shotgun (WGS) entry which is preliminary data.</text>
</comment>
<evidence type="ECO:0000256" key="1">
    <source>
        <dbReference type="ARBA" id="ARBA00008918"/>
    </source>
</evidence>
<dbReference type="Pfam" id="PF03364">
    <property type="entry name" value="Polyketide_cyc"/>
    <property type="match status" value="1"/>
</dbReference>
<dbReference type="Gene3D" id="3.30.530.20">
    <property type="match status" value="1"/>
</dbReference>
<dbReference type="Proteomes" id="UP001237156">
    <property type="component" value="Unassembled WGS sequence"/>
</dbReference>
<dbReference type="InterPro" id="IPR005031">
    <property type="entry name" value="COQ10_START"/>
</dbReference>
<dbReference type="AlphaFoldDB" id="A0AAW6RI91"/>
<accession>A0AAW6RI91</accession>
<evidence type="ECO:0000259" key="2">
    <source>
        <dbReference type="Pfam" id="PF03364"/>
    </source>
</evidence>
<keyword evidence="4" id="KW-1185">Reference proteome</keyword>
<organism evidence="3 4">
    <name type="scientific">Ottowia cancrivicina</name>
    <dbReference type="NCBI Taxonomy" id="3040346"/>
    <lineage>
        <taxon>Bacteria</taxon>
        <taxon>Pseudomonadati</taxon>
        <taxon>Pseudomonadota</taxon>
        <taxon>Betaproteobacteria</taxon>
        <taxon>Burkholderiales</taxon>
        <taxon>Comamonadaceae</taxon>
        <taxon>Ottowia</taxon>
    </lineage>
</organism>
<reference evidence="3 4" key="1">
    <citation type="submission" date="2023-04" db="EMBL/GenBank/DDBJ databases">
        <title>Ottowia paracancer sp. nov., isolated from human stomach.</title>
        <authorList>
            <person name="Song Y."/>
        </authorList>
    </citation>
    <scope>NUCLEOTIDE SEQUENCE [LARGE SCALE GENOMIC DNA]</scope>
    <source>
        <strain evidence="3 4">10c7w1</strain>
    </source>
</reference>
<dbReference type="InterPro" id="IPR023393">
    <property type="entry name" value="START-like_dom_sf"/>
</dbReference>
<evidence type="ECO:0000313" key="4">
    <source>
        <dbReference type="Proteomes" id="UP001237156"/>
    </source>
</evidence>
<dbReference type="EMBL" id="JARVII010000023">
    <property type="protein sequence ID" value="MDG9700078.1"/>
    <property type="molecule type" value="Genomic_DNA"/>
</dbReference>